<accession>A0ABY7BHX0</accession>
<dbReference type="Proteomes" id="UP001164745">
    <property type="component" value="Chromosome"/>
</dbReference>
<organism evidence="1 2">
    <name type="scientific">Caldicellulosiruptor naganoensis</name>
    <dbReference type="NCBI Taxonomy" id="29324"/>
    <lineage>
        <taxon>Bacteria</taxon>
        <taxon>Bacillati</taxon>
        <taxon>Bacillota</taxon>
        <taxon>Bacillota incertae sedis</taxon>
        <taxon>Caldicellulosiruptorales</taxon>
        <taxon>Caldicellulosiruptoraceae</taxon>
        <taxon>Caldicellulosiruptor</taxon>
    </lineage>
</organism>
<dbReference type="Gene3D" id="1.25.40.10">
    <property type="entry name" value="Tetratricopeptide repeat domain"/>
    <property type="match status" value="1"/>
</dbReference>
<evidence type="ECO:0000313" key="1">
    <source>
        <dbReference type="EMBL" id="WAM31646.1"/>
    </source>
</evidence>
<protein>
    <recommendedName>
        <fullName evidence="3">Tetratricopeptide repeat protein</fullName>
    </recommendedName>
</protein>
<evidence type="ECO:0008006" key="3">
    <source>
        <dbReference type="Google" id="ProtNLM"/>
    </source>
</evidence>
<dbReference type="InterPro" id="IPR019734">
    <property type="entry name" value="TPR_rpt"/>
</dbReference>
<dbReference type="RefSeq" id="WP_045165977.1">
    <property type="nucleotide sequence ID" value="NZ_CP113864.1"/>
</dbReference>
<reference evidence="1" key="1">
    <citation type="submission" date="2022-12" db="EMBL/GenBank/DDBJ databases">
        <authorList>
            <person name="Bing R.G."/>
            <person name="Willard D.J."/>
            <person name="Manesh M.J.H."/>
            <person name="Laemthong T."/>
            <person name="Crosby J.R."/>
            <person name="Kelly R.M."/>
        </authorList>
    </citation>
    <scope>NUCLEOTIDE SEQUENCE</scope>
    <source>
        <strain evidence="1">DSM 8991</strain>
    </source>
</reference>
<dbReference type="InterPro" id="IPR011990">
    <property type="entry name" value="TPR-like_helical_dom_sf"/>
</dbReference>
<evidence type="ECO:0000313" key="2">
    <source>
        <dbReference type="Proteomes" id="UP001164745"/>
    </source>
</evidence>
<dbReference type="SUPFAM" id="SSF48452">
    <property type="entry name" value="TPR-like"/>
    <property type="match status" value="1"/>
</dbReference>
<gene>
    <name evidence="1" type="ORF">OTJ99_000076</name>
</gene>
<dbReference type="Pfam" id="PF13181">
    <property type="entry name" value="TPR_8"/>
    <property type="match status" value="1"/>
</dbReference>
<dbReference type="EMBL" id="CP113864">
    <property type="protein sequence ID" value="WAM31646.1"/>
    <property type="molecule type" value="Genomic_DNA"/>
</dbReference>
<proteinExistence type="predicted"/>
<keyword evidence="2" id="KW-1185">Reference proteome</keyword>
<name>A0ABY7BHX0_9FIRM</name>
<sequence length="240" mass="28979">MWWEIKLNSKKLRQIIDEELRMLNEGYLLHDLRAVTLGRAYMYLGEYEKGKEYILKCIEEEIKFEKKVMEEYGYESEQVAMCKVRIGKHMRWIGEIEKMEEKFKEAIEIFNKVYEEGKREKLKLVLYPWGSSDFYKLWATAEFYLGNYEKAVEIEKLMEGRHGILPRGFAESILKRDVEGIKTLIKRLVELIKDEKRPLHSNVYNHDPWHWYEEGKKLIGLPSIFDVYDKREPMFECNRE</sequence>